<dbReference type="EMBL" id="FUYJ01000008">
    <property type="protein sequence ID" value="SKB04571.1"/>
    <property type="molecule type" value="Genomic_DNA"/>
</dbReference>
<dbReference type="Proteomes" id="UP000190042">
    <property type="component" value="Unassembled WGS sequence"/>
</dbReference>
<keyword evidence="2" id="KW-1185">Reference proteome</keyword>
<dbReference type="AlphaFoldDB" id="A0A1T4YTI1"/>
<accession>A0A1T4YTI1</accession>
<organism evidence="1 2">
    <name type="scientific">Sporosarcina newyorkensis</name>
    <dbReference type="NCBI Taxonomy" id="759851"/>
    <lineage>
        <taxon>Bacteria</taxon>
        <taxon>Bacillati</taxon>
        <taxon>Bacillota</taxon>
        <taxon>Bacilli</taxon>
        <taxon>Bacillales</taxon>
        <taxon>Caryophanaceae</taxon>
        <taxon>Sporosarcina</taxon>
    </lineage>
</organism>
<proteinExistence type="predicted"/>
<protein>
    <submittedName>
        <fullName evidence="1">Uncharacterized protein</fullName>
    </submittedName>
</protein>
<name>A0A1T4YTI1_9BACL</name>
<evidence type="ECO:0000313" key="2">
    <source>
        <dbReference type="Proteomes" id="UP000190042"/>
    </source>
</evidence>
<reference evidence="2" key="1">
    <citation type="submission" date="2017-02" db="EMBL/GenBank/DDBJ databases">
        <authorList>
            <person name="Varghese N."/>
            <person name="Submissions S."/>
        </authorList>
    </citation>
    <scope>NUCLEOTIDE SEQUENCE [LARGE SCALE GENOMIC DNA]</scope>
    <source>
        <strain evidence="2">DSM 23966</strain>
    </source>
</reference>
<gene>
    <name evidence="1" type="ORF">SAMN04244570_3453</name>
</gene>
<evidence type="ECO:0000313" key="1">
    <source>
        <dbReference type="EMBL" id="SKB04571.1"/>
    </source>
</evidence>
<sequence>MNCENLHKAVSIRKKQCMIRVVKELVQVSNTGIKIQTKKENEQHVGYHIVRTRKRTDF</sequence>